<sequence length="602" mass="66001">MRIGLSLTIGLSLLGCAREPRRAAKVEATRPSEPAPLPTTSRPFAQLRPLAPAGELELLEPVDHLVRIALVLAGRRPTEDEFAAVRRDPAALGTIVDGYLDAPEFGAVVRDLWHEVLLLRVEGRFVLPRLGPLADAGTDADWVREVSEEPLRLIEHVVRHDRPFSEVVTADYTIASDLGLKAWGGTTLQTGEEAPPEGWHKAVWDSEQPMAGILSSGALWLRHPSNGTNLHRGQAHVIADALLCSGFLDRDVPLFNDIDLSDETAVKDALVEDPGCVSCHQTLDPLASHLFGFVRVAPGQVRRSYADDGECVKQERGLCYPLREYRPQQAKQWRNKTGRPPGYFGLPSEDLRSLAQQIAADPRFSMCVARRFYGYFMQVGWDEVPDATAVSLQDAFIDAGMRVKPLVKAIVLSDDFRAARARAGSRAEGIAGRKTTRPEQLARLVAELTGFHWTAHPGKGAKAAERFGEVDLMGTDQFGYRSMAGGVEGFQITEPSFAYSPTRTLVLQTLAAEAAAYAVEQEFARPRAQRRLFTEVDADEVAEPAVRAQLARLHERVLAAAVAERGPEVDATYALFQAAADGRRGWILVLAALLQDPRVAFH</sequence>
<proteinExistence type="predicted"/>
<gene>
    <name evidence="1" type="ORF">O0S08_24085</name>
</gene>
<keyword evidence="2" id="KW-1185">Reference proteome</keyword>
<accession>A0ABY7HJK7</accession>
<evidence type="ECO:0008006" key="3">
    <source>
        <dbReference type="Google" id="ProtNLM"/>
    </source>
</evidence>
<name>A0ABY7HJK7_9BACT</name>
<dbReference type="PROSITE" id="PS51257">
    <property type="entry name" value="PROKAR_LIPOPROTEIN"/>
    <property type="match status" value="1"/>
</dbReference>
<reference evidence="1" key="1">
    <citation type="submission" date="2022-11" db="EMBL/GenBank/DDBJ databases">
        <title>Minimal conservation of predation-associated metabolite biosynthetic gene clusters underscores biosynthetic potential of Myxococcota including descriptions for ten novel species: Archangium lansinium sp. nov., Myxococcus landrumus sp. nov., Nannocystis bai.</title>
        <authorList>
            <person name="Ahearne A."/>
            <person name="Stevens C."/>
            <person name="Dowd S."/>
        </authorList>
    </citation>
    <scope>NUCLEOTIDE SEQUENCE</scope>
    <source>
        <strain evidence="1">Fl3</strain>
    </source>
</reference>
<dbReference type="EMBL" id="CP114040">
    <property type="protein sequence ID" value="WAS99220.1"/>
    <property type="molecule type" value="Genomic_DNA"/>
</dbReference>
<evidence type="ECO:0000313" key="1">
    <source>
        <dbReference type="EMBL" id="WAS99220.1"/>
    </source>
</evidence>
<organism evidence="1 2">
    <name type="scientific">Nannocystis punicea</name>
    <dbReference type="NCBI Taxonomy" id="2995304"/>
    <lineage>
        <taxon>Bacteria</taxon>
        <taxon>Pseudomonadati</taxon>
        <taxon>Myxococcota</taxon>
        <taxon>Polyangia</taxon>
        <taxon>Nannocystales</taxon>
        <taxon>Nannocystaceae</taxon>
        <taxon>Nannocystis</taxon>
    </lineage>
</organism>
<protein>
    <recommendedName>
        <fullName evidence="3">DUF1549 domain-containing protein</fullName>
    </recommendedName>
</protein>
<evidence type="ECO:0000313" key="2">
    <source>
        <dbReference type="Proteomes" id="UP001164459"/>
    </source>
</evidence>
<dbReference type="Proteomes" id="UP001164459">
    <property type="component" value="Chromosome"/>
</dbReference>
<dbReference type="RefSeq" id="WP_269041581.1">
    <property type="nucleotide sequence ID" value="NZ_CP114040.1"/>
</dbReference>